<accession>A0A9P5HNF8</accession>
<dbReference type="InterPro" id="IPR036770">
    <property type="entry name" value="Ankyrin_rpt-contain_sf"/>
</dbReference>
<dbReference type="SMART" id="SM00248">
    <property type="entry name" value="ANK"/>
    <property type="match status" value="7"/>
</dbReference>
<dbReference type="PROSITE" id="PS50011">
    <property type="entry name" value="PROTEIN_KINASE_DOM"/>
    <property type="match status" value="1"/>
</dbReference>
<dbReference type="InterPro" id="IPR000719">
    <property type="entry name" value="Prot_kinase_dom"/>
</dbReference>
<dbReference type="CDD" id="cd00180">
    <property type="entry name" value="PKc"/>
    <property type="match status" value="1"/>
</dbReference>
<keyword evidence="4" id="KW-1133">Transmembrane helix</keyword>
<evidence type="ECO:0000256" key="1">
    <source>
        <dbReference type="ARBA" id="ARBA00022737"/>
    </source>
</evidence>
<evidence type="ECO:0000256" key="3">
    <source>
        <dbReference type="PROSITE-ProRule" id="PRU00023"/>
    </source>
</evidence>
<dbReference type="OrthoDB" id="4062651at2759"/>
<dbReference type="PANTHER" id="PTHR24198:SF165">
    <property type="entry name" value="ANKYRIN REPEAT-CONTAINING PROTEIN-RELATED"/>
    <property type="match status" value="1"/>
</dbReference>
<evidence type="ECO:0000256" key="2">
    <source>
        <dbReference type="ARBA" id="ARBA00023043"/>
    </source>
</evidence>
<dbReference type="InterPro" id="IPR008271">
    <property type="entry name" value="Ser/Thr_kinase_AS"/>
</dbReference>
<dbReference type="EMBL" id="JAANBB010000009">
    <property type="protein sequence ID" value="KAF7556850.1"/>
    <property type="molecule type" value="Genomic_DNA"/>
</dbReference>
<dbReference type="PROSITE" id="PS00108">
    <property type="entry name" value="PROTEIN_KINASE_ST"/>
    <property type="match status" value="1"/>
</dbReference>
<feature type="transmembrane region" description="Helical" evidence="4">
    <location>
        <begin position="1300"/>
        <end position="1320"/>
    </location>
</feature>
<keyword evidence="7" id="KW-1185">Reference proteome</keyword>
<feature type="repeat" description="ANK" evidence="3">
    <location>
        <begin position="623"/>
        <end position="658"/>
    </location>
</feature>
<dbReference type="PANTHER" id="PTHR24198">
    <property type="entry name" value="ANKYRIN REPEAT AND PROTEIN KINASE DOMAIN-CONTAINING PROTEIN"/>
    <property type="match status" value="1"/>
</dbReference>
<evidence type="ECO:0000256" key="4">
    <source>
        <dbReference type="SAM" id="Phobius"/>
    </source>
</evidence>
<feature type="repeat" description="ANK" evidence="3">
    <location>
        <begin position="1040"/>
        <end position="1072"/>
    </location>
</feature>
<name>A0A9P5HNF8_9HYPO</name>
<reference evidence="6" key="1">
    <citation type="submission" date="2020-03" db="EMBL/GenBank/DDBJ databases">
        <title>Draft Genome Sequence of Cylindrodendrum hubeiense.</title>
        <authorList>
            <person name="Buettner E."/>
            <person name="Kellner H."/>
        </authorList>
    </citation>
    <scope>NUCLEOTIDE SEQUENCE</scope>
    <source>
        <strain evidence="6">IHI 201604</strain>
    </source>
</reference>
<organism evidence="6 7">
    <name type="scientific">Cylindrodendrum hubeiense</name>
    <dbReference type="NCBI Taxonomy" id="595255"/>
    <lineage>
        <taxon>Eukaryota</taxon>
        <taxon>Fungi</taxon>
        <taxon>Dikarya</taxon>
        <taxon>Ascomycota</taxon>
        <taxon>Pezizomycotina</taxon>
        <taxon>Sordariomycetes</taxon>
        <taxon>Hypocreomycetidae</taxon>
        <taxon>Hypocreales</taxon>
        <taxon>Nectriaceae</taxon>
        <taxon>Cylindrodendrum</taxon>
    </lineage>
</organism>
<dbReference type="InterPro" id="IPR002110">
    <property type="entry name" value="Ankyrin_rpt"/>
</dbReference>
<dbReference type="PROSITE" id="PS50088">
    <property type="entry name" value="ANK_REPEAT"/>
    <property type="match status" value="3"/>
</dbReference>
<evidence type="ECO:0000313" key="6">
    <source>
        <dbReference type="EMBL" id="KAF7556850.1"/>
    </source>
</evidence>
<dbReference type="Pfam" id="PF00069">
    <property type="entry name" value="Pkinase"/>
    <property type="match status" value="1"/>
</dbReference>
<evidence type="ECO:0000259" key="5">
    <source>
        <dbReference type="PROSITE" id="PS50011"/>
    </source>
</evidence>
<evidence type="ECO:0000313" key="7">
    <source>
        <dbReference type="Proteomes" id="UP000722485"/>
    </source>
</evidence>
<dbReference type="GO" id="GO:0005524">
    <property type="term" value="F:ATP binding"/>
    <property type="evidence" value="ECO:0007669"/>
    <property type="project" value="InterPro"/>
</dbReference>
<dbReference type="SUPFAM" id="SSF56112">
    <property type="entry name" value="Protein kinase-like (PK-like)"/>
    <property type="match status" value="1"/>
</dbReference>
<dbReference type="Proteomes" id="UP000722485">
    <property type="component" value="Unassembled WGS sequence"/>
</dbReference>
<dbReference type="Gene3D" id="1.25.40.20">
    <property type="entry name" value="Ankyrin repeat-containing domain"/>
    <property type="match status" value="3"/>
</dbReference>
<dbReference type="Pfam" id="PF00023">
    <property type="entry name" value="Ank"/>
    <property type="match status" value="2"/>
</dbReference>
<dbReference type="PROSITE" id="PS50297">
    <property type="entry name" value="ANK_REP_REGION"/>
    <property type="match status" value="2"/>
</dbReference>
<feature type="domain" description="Protein kinase" evidence="5">
    <location>
        <begin position="63"/>
        <end position="386"/>
    </location>
</feature>
<protein>
    <recommendedName>
        <fullName evidence="5">Protein kinase domain-containing protein</fullName>
    </recommendedName>
</protein>
<dbReference type="Pfam" id="PF12796">
    <property type="entry name" value="Ank_2"/>
    <property type="match status" value="1"/>
</dbReference>
<keyword evidence="4" id="KW-0472">Membrane</keyword>
<dbReference type="GO" id="GO:0004672">
    <property type="term" value="F:protein kinase activity"/>
    <property type="evidence" value="ECO:0007669"/>
    <property type="project" value="InterPro"/>
</dbReference>
<keyword evidence="2 3" id="KW-0040">ANK repeat</keyword>
<dbReference type="InterPro" id="IPR011009">
    <property type="entry name" value="Kinase-like_dom_sf"/>
</dbReference>
<keyword evidence="4" id="KW-0812">Transmembrane</keyword>
<dbReference type="SUPFAM" id="SSF48403">
    <property type="entry name" value="Ankyrin repeat"/>
    <property type="match status" value="1"/>
</dbReference>
<keyword evidence="1" id="KW-0677">Repeat</keyword>
<sequence length="1347" mass="147640">MDLFSIPTFREKPRLADHQADKDATTSDAIDTACPHFAGFMAVCLAEGNEELGLHPFITNALPDFEDVSLGGGSMDVRRVKASSFPVGLSSGIFTRREFVIVKHPRVAADDGVSFCDIALELQILRHPALKKHDNIIDLLSVMYHDTGNVEGCRILPALVLEFAEYGSVKTFQELGNATSFQDKLCIAIDTANGLEVLHSSGVVHGDVKPSNLLVCKHATRKFIVKVSDFGFSIPLNGGCLIGSTEMYRAPEADEGSLQGQYLRQLDIYSFGLTLWTIMGDGVPFWSAIPEEDRSENISKMKKSNTLAVLAPSNILIRMRDDALPLLILCRILFYSLQSSPENRFRDISEIICLLSILQSILQSMNEVDATPSHGLRDALASLRKLAPEGGSADSFEHDGEQNTLQSLITLLESLKDILSSSKDDAVKAMAALSLSCAYVNELGVQYDLDVAADYVVKAAHLGYEMARTVYINAFCHIAKSGAPDQETLRTWLIDSAEAGNSVARRKLEADWPSDVARLVQMDKEKEMAKAGITIDSWAAELSLSQDEYTMEQTRRLLLWSIVEDIPATTSSCLYRYPNLLQETLENGETPVLTAARLGRGRIIEAMLQNKDGGSLANIAGANGVTPLHWLCSFPDSDHETIASLLCKNGADPNALAVGISISLHGINILDSGALEHTPLYWAIMQNRLSAVEALIKRGADATFRIKTAPGVAIPMSAFDLSCRQSHSSIVARLLEEGSVRRIVNLPKPMVTGDPVHVRPLFEAVKGFSRWARLLNSGVGFEEESRLTIKALLDNGATTDAVLEAALQLGHFKMPAVFATAYHQCSADIMVSGLQLGFYNEIDASVGKLSNGGSAIFVAITHHDRAMFLALLNAGASLTTVDANGLTPLQRASKETDDIFFVKTILGTGIPVDPTDEVLGAFGMAIYCGNLTVARYLYDQGANRDRLPLKPKRTILGEMLTTHTRNALQRVKFLLSLPDRVGSDGFVEFERDGNSYSAFHLLVPHISELLQATEITGIMVSELLRKYHTQSQIDNTIEPNGMTALATAAFVGNHLVAQRLLEHGANPNIPDQRGRTALDLVHGRYCFPEATLAFQNVDTTDQAHMKMAGIVKLIVNGKRGHLLIECGRHASYMSTSTPQILGLLGLSSTEVQQMWDRREMPPRIESQYLGDIVHKCWHYEYEDAQALKTEVLGVLRAEGWEVEGDELSGFDAAALFKDDMKESAEAEHGRKTEAVQDTAQVVLLYLGLPRRYHPILILIIIASLQSSSPFHSIQSNHPGKPSIYSIPPQPPHQPPTTPTMFVFPLVLIFLQLFSFASALLRTPVFPQPQRITAFVKNANAPRRQLVD</sequence>
<feature type="repeat" description="ANK" evidence="3">
    <location>
        <begin position="675"/>
        <end position="707"/>
    </location>
</feature>
<comment type="caution">
    <text evidence="6">The sequence shown here is derived from an EMBL/GenBank/DDBJ whole genome shotgun (WGS) entry which is preliminary data.</text>
</comment>
<dbReference type="SMART" id="SM00220">
    <property type="entry name" value="S_TKc"/>
    <property type="match status" value="1"/>
</dbReference>
<dbReference type="Gene3D" id="1.10.510.10">
    <property type="entry name" value="Transferase(Phosphotransferase) domain 1"/>
    <property type="match status" value="1"/>
</dbReference>
<proteinExistence type="predicted"/>
<gene>
    <name evidence="6" type="ORF">G7Z17_g1092</name>
</gene>